<dbReference type="InterPro" id="IPR000668">
    <property type="entry name" value="Peptidase_C1A_C"/>
</dbReference>
<dbReference type="PROSITE" id="PS00639">
    <property type="entry name" value="THIOL_PROTEASE_HIS"/>
    <property type="match status" value="1"/>
</dbReference>
<name>F7Y0A7_MESOW</name>
<protein>
    <submittedName>
        <fullName evidence="2">Peptidase C1A papain</fullName>
    </submittedName>
</protein>
<dbReference type="eggNOG" id="COG4870">
    <property type="taxonomic scope" value="Bacteria"/>
</dbReference>
<dbReference type="InterPro" id="IPR025660">
    <property type="entry name" value="Pept_his_AS"/>
</dbReference>
<dbReference type="GO" id="GO:0008234">
    <property type="term" value="F:cysteine-type peptidase activity"/>
    <property type="evidence" value="ECO:0007669"/>
    <property type="project" value="InterPro"/>
</dbReference>
<dbReference type="Gene3D" id="3.90.70.10">
    <property type="entry name" value="Cysteine proteinases"/>
    <property type="match status" value="1"/>
</dbReference>
<dbReference type="InterPro" id="IPR038765">
    <property type="entry name" value="Papain-like_cys_pep_sf"/>
</dbReference>
<proteinExistence type="predicted"/>
<reference evidence="2 3" key="1">
    <citation type="submission" date="2010-10" db="EMBL/GenBank/DDBJ databases">
        <title>Complete sequence of Mesorhizobium opportunistum WSM2075.</title>
        <authorList>
            <consortium name="US DOE Joint Genome Institute"/>
            <person name="Lucas S."/>
            <person name="Copeland A."/>
            <person name="Lapidus A."/>
            <person name="Cheng J.-F."/>
            <person name="Bruce D."/>
            <person name="Goodwin L."/>
            <person name="Pitluck S."/>
            <person name="Chertkov O."/>
            <person name="Misra M."/>
            <person name="Detter J.C."/>
            <person name="Han C."/>
            <person name="Tapia R."/>
            <person name="Land M."/>
            <person name="Hauser L."/>
            <person name="Kyrpides N."/>
            <person name="Ovchinnikova G."/>
            <person name="Mavrommatis K.M."/>
            <person name="Tiwari R.P."/>
            <person name="Howieson J.G."/>
            <person name="O'Hara G.W."/>
            <person name="Nandasena K.G."/>
            <person name="Woyke T."/>
        </authorList>
    </citation>
    <scope>NUCLEOTIDE SEQUENCE [LARGE SCALE GENOMIC DNA]</scope>
    <source>
        <strain evidence="3">LMG 24607 / HAMBI 3007 / WSM2075</strain>
    </source>
</reference>
<dbReference type="EMBL" id="CP002279">
    <property type="protein sequence ID" value="AEH90473.1"/>
    <property type="molecule type" value="Genomic_DNA"/>
</dbReference>
<dbReference type="AlphaFoldDB" id="F7Y0A7"/>
<dbReference type="KEGG" id="mop:Mesop_6071"/>
<evidence type="ECO:0000313" key="2">
    <source>
        <dbReference type="EMBL" id="AEH90473.1"/>
    </source>
</evidence>
<sequence>MAEDHIPIDPTLAHAVVLAGYGYVNGASHFLVRNSWGLRWGWAGYAWFSETYLTRRFAGAFVIQHGASDDV</sequence>
<dbReference type="GO" id="GO:0006508">
    <property type="term" value="P:proteolysis"/>
    <property type="evidence" value="ECO:0007669"/>
    <property type="project" value="InterPro"/>
</dbReference>
<dbReference type="Pfam" id="PF00112">
    <property type="entry name" value="Peptidase_C1"/>
    <property type="match status" value="1"/>
</dbReference>
<evidence type="ECO:0000259" key="1">
    <source>
        <dbReference type="Pfam" id="PF00112"/>
    </source>
</evidence>
<dbReference type="HOGENOM" id="CLU_2735346_0_0_5"/>
<dbReference type="Proteomes" id="UP000001623">
    <property type="component" value="Chromosome"/>
</dbReference>
<gene>
    <name evidence="2" type="ordered locus">Mesop_6071</name>
</gene>
<dbReference type="SUPFAM" id="SSF54001">
    <property type="entry name" value="Cysteine proteinases"/>
    <property type="match status" value="1"/>
</dbReference>
<accession>F7Y0A7</accession>
<dbReference type="STRING" id="536019.Mesop_6071"/>
<organism evidence="2 3">
    <name type="scientific">Mesorhizobium opportunistum (strain LMG 24607 / HAMBI 3007 / WSM2075)</name>
    <dbReference type="NCBI Taxonomy" id="536019"/>
    <lineage>
        <taxon>Bacteria</taxon>
        <taxon>Pseudomonadati</taxon>
        <taxon>Pseudomonadota</taxon>
        <taxon>Alphaproteobacteria</taxon>
        <taxon>Hyphomicrobiales</taxon>
        <taxon>Phyllobacteriaceae</taxon>
        <taxon>Mesorhizobium</taxon>
    </lineage>
</organism>
<feature type="domain" description="Peptidase C1A papain C-terminal" evidence="1">
    <location>
        <begin position="11"/>
        <end position="50"/>
    </location>
</feature>
<evidence type="ECO:0000313" key="3">
    <source>
        <dbReference type="Proteomes" id="UP000001623"/>
    </source>
</evidence>